<feature type="active site" evidence="4">
    <location>
        <position position="300"/>
    </location>
</feature>
<evidence type="ECO:0000256" key="2">
    <source>
        <dbReference type="ARBA" id="ARBA00012255"/>
    </source>
</evidence>
<dbReference type="OrthoDB" id="1937899at2759"/>
<evidence type="ECO:0000256" key="1">
    <source>
        <dbReference type="ARBA" id="ARBA00009545"/>
    </source>
</evidence>
<dbReference type="GO" id="GO:0005634">
    <property type="term" value="C:nucleus"/>
    <property type="evidence" value="ECO:0007669"/>
    <property type="project" value="TreeGrafter"/>
</dbReference>
<feature type="compositionally biased region" description="Acidic residues" evidence="5">
    <location>
        <begin position="543"/>
        <end position="555"/>
    </location>
</feature>
<evidence type="ECO:0000259" key="6">
    <source>
        <dbReference type="Pfam" id="PF05028"/>
    </source>
</evidence>
<feature type="non-terminal residue" evidence="8">
    <location>
        <position position="1"/>
    </location>
</feature>
<dbReference type="EMBL" id="CAJHNH020007068">
    <property type="protein sequence ID" value="CAG5134342.1"/>
    <property type="molecule type" value="Genomic_DNA"/>
</dbReference>
<evidence type="ECO:0000259" key="7">
    <source>
        <dbReference type="Pfam" id="PF20811"/>
    </source>
</evidence>
<feature type="active site" evidence="4">
    <location>
        <position position="318"/>
    </location>
</feature>
<dbReference type="GO" id="GO:0004649">
    <property type="term" value="F:poly(ADP-ribose) glycohydrolase activity"/>
    <property type="evidence" value="ECO:0007669"/>
    <property type="project" value="UniProtKB-EC"/>
</dbReference>
<comment type="similarity">
    <text evidence="1">Belongs to the poly(ADP-ribose) glycohydrolase family.</text>
</comment>
<dbReference type="Pfam" id="PF20811">
    <property type="entry name" value="PARG_cat_N"/>
    <property type="match status" value="1"/>
</dbReference>
<dbReference type="GO" id="GO:1990966">
    <property type="term" value="P:ATP generation from poly-ADP-D-ribose"/>
    <property type="evidence" value="ECO:0007669"/>
    <property type="project" value="TreeGrafter"/>
</dbReference>
<dbReference type="GO" id="GO:0006282">
    <property type="term" value="P:regulation of DNA repair"/>
    <property type="evidence" value="ECO:0007669"/>
    <property type="project" value="InterPro"/>
</dbReference>
<reference evidence="8" key="1">
    <citation type="submission" date="2021-04" db="EMBL/GenBank/DDBJ databases">
        <authorList>
            <consortium name="Molecular Ecology Group"/>
        </authorList>
    </citation>
    <scope>NUCLEOTIDE SEQUENCE</scope>
</reference>
<name>A0A8S4A202_9EUPU</name>
<feature type="active site" evidence="4">
    <location>
        <position position="319"/>
    </location>
</feature>
<dbReference type="GO" id="GO:0005975">
    <property type="term" value="P:carbohydrate metabolic process"/>
    <property type="evidence" value="ECO:0007669"/>
    <property type="project" value="InterPro"/>
</dbReference>
<dbReference type="GO" id="GO:0009225">
    <property type="term" value="P:nucleotide-sugar metabolic process"/>
    <property type="evidence" value="ECO:0007669"/>
    <property type="project" value="TreeGrafter"/>
</dbReference>
<sequence length="555" mass="63824">RNPLGCARGTYVFHAQELLLKETLKRAPECFREKDVSLPQLKASSDHKVFFKVPSEGWNDEIPTPYAGTAKDSWDDAHVYMPYHENNRMPENGHTCSRQERIVQALTRPIPSSFELQDAILSYNPHYRRRWNFDSLHQFFEESEHGGHIKDEFFTTILPEMQKLALRLSELCPKAIPILKQRRNMKLTFSQEQVACLLANAFFCTFPKRNFKSKHCLLPDINFSNLFSDSQNSRKVEKLACIINYFQRVTSDMPKGTVTYARQHVVPEHDWPKMDKKFSNLHVSTSGTIEDDGWGMLQADFANKYVGGGVLGHGLVQEEIRFIICPEMILSRLFTEALTDNEVLIMTGCLKICLHIGRHCDVPVYSGDYRDCPDRDEWGRRYTEVVAMDALVFNKYNNGYKTQFEKDKIFRELNKAYCAFRGNQFTVHLPAVCTGNWGCGAFGGDKQLKALLQWMAASAVDREVCYFTFGDTKLCDQLGQLYHLFKENDIQVSHVLGFIKRFNDDLKNPDGEHRTLFQHIAKMIGAKLEEPNITEETGGQDVSLDDSMEMIQDDE</sequence>
<dbReference type="PANTHER" id="PTHR12837">
    <property type="entry name" value="POLY ADP-RIBOSE GLYCOHYDROLASE"/>
    <property type="match status" value="1"/>
</dbReference>
<evidence type="ECO:0000313" key="9">
    <source>
        <dbReference type="Proteomes" id="UP000678393"/>
    </source>
</evidence>
<dbReference type="AlphaFoldDB" id="A0A8S4A202"/>
<feature type="region of interest" description="Disordered" evidence="5">
    <location>
        <begin position="534"/>
        <end position="555"/>
    </location>
</feature>
<evidence type="ECO:0000256" key="4">
    <source>
        <dbReference type="PIRSR" id="PIRSR607724-1"/>
    </source>
</evidence>
<dbReference type="Pfam" id="PF05028">
    <property type="entry name" value="PARG_cat_C"/>
    <property type="match status" value="1"/>
</dbReference>
<protein>
    <recommendedName>
        <fullName evidence="2">poly(ADP-ribose) glycohydrolase</fullName>
        <ecNumber evidence="2">3.2.1.143</ecNumber>
    </recommendedName>
</protein>
<evidence type="ECO:0000256" key="5">
    <source>
        <dbReference type="SAM" id="MobiDB-lite"/>
    </source>
</evidence>
<evidence type="ECO:0000256" key="3">
    <source>
        <dbReference type="ARBA" id="ARBA00022801"/>
    </source>
</evidence>
<dbReference type="Proteomes" id="UP000678393">
    <property type="component" value="Unassembled WGS sequence"/>
</dbReference>
<dbReference type="InterPro" id="IPR046372">
    <property type="entry name" value="PARG_cat_C"/>
</dbReference>
<dbReference type="EC" id="3.2.1.143" evidence="2"/>
<keyword evidence="3" id="KW-0378">Hydrolase</keyword>
<gene>
    <name evidence="8" type="ORF">CUNI_LOCUS19900</name>
</gene>
<feature type="domain" description="PARG catalytic Macro" evidence="6">
    <location>
        <begin position="269"/>
        <end position="475"/>
    </location>
</feature>
<organism evidence="8 9">
    <name type="scientific">Candidula unifasciata</name>
    <dbReference type="NCBI Taxonomy" id="100452"/>
    <lineage>
        <taxon>Eukaryota</taxon>
        <taxon>Metazoa</taxon>
        <taxon>Spiralia</taxon>
        <taxon>Lophotrochozoa</taxon>
        <taxon>Mollusca</taxon>
        <taxon>Gastropoda</taxon>
        <taxon>Heterobranchia</taxon>
        <taxon>Euthyneura</taxon>
        <taxon>Panpulmonata</taxon>
        <taxon>Eupulmonata</taxon>
        <taxon>Stylommatophora</taxon>
        <taxon>Helicina</taxon>
        <taxon>Helicoidea</taxon>
        <taxon>Geomitridae</taxon>
        <taxon>Candidula</taxon>
    </lineage>
</organism>
<dbReference type="InterPro" id="IPR007724">
    <property type="entry name" value="Poly_GlycHdrlase"/>
</dbReference>
<evidence type="ECO:0000313" key="8">
    <source>
        <dbReference type="EMBL" id="CAG5134342.1"/>
    </source>
</evidence>
<feature type="domain" description="PARG helical" evidence="7">
    <location>
        <begin position="150"/>
        <end position="262"/>
    </location>
</feature>
<dbReference type="GO" id="GO:0005737">
    <property type="term" value="C:cytoplasm"/>
    <property type="evidence" value="ECO:0007669"/>
    <property type="project" value="TreeGrafter"/>
</dbReference>
<keyword evidence="9" id="KW-1185">Reference proteome</keyword>
<accession>A0A8S4A202</accession>
<comment type="caution">
    <text evidence="8">The sequence shown here is derived from an EMBL/GenBank/DDBJ whole genome shotgun (WGS) entry which is preliminary data.</text>
</comment>
<dbReference type="InterPro" id="IPR048362">
    <property type="entry name" value="PARG_helical"/>
</dbReference>
<dbReference type="PANTHER" id="PTHR12837:SF15">
    <property type="entry name" value="POLY(ADP-RIBOSE) GLYCOHYDROLASE"/>
    <property type="match status" value="1"/>
</dbReference>
<proteinExistence type="inferred from homology"/>